<name>A0ABQ0PGC5_9PROT</name>
<evidence type="ECO:0000313" key="2">
    <source>
        <dbReference type="EMBL" id="GBQ33094.1"/>
    </source>
</evidence>
<organism evidence="2 3">
    <name type="scientific">Gluconacetobacter sacchari DSM 12717</name>
    <dbReference type="NCBI Taxonomy" id="1307940"/>
    <lineage>
        <taxon>Bacteria</taxon>
        <taxon>Pseudomonadati</taxon>
        <taxon>Pseudomonadota</taxon>
        <taxon>Alphaproteobacteria</taxon>
        <taxon>Acetobacterales</taxon>
        <taxon>Acetobacteraceae</taxon>
        <taxon>Gluconacetobacter</taxon>
    </lineage>
</organism>
<evidence type="ECO:0000313" key="3">
    <source>
        <dbReference type="Proteomes" id="UP001060895"/>
    </source>
</evidence>
<dbReference type="SUPFAM" id="SSF53448">
    <property type="entry name" value="Nucleotide-diphospho-sugar transferases"/>
    <property type="match status" value="1"/>
</dbReference>
<gene>
    <name evidence="2" type="ORF">AA12717_4116</name>
</gene>
<sequence length="370" mass="41439">MVLVRIGSSEMGLGVQEPMRIAESAQTAGLPSGMPRHCVCYTPDQSYLFPTFVSAVQARRHTSRHLADIVIIAFGIDPVAAAVFAEACARADIRFMNRSEADIHGAPAMLARLFLAELLPEHYEYFLYVDGDTQVEASLDDLLTMHLPHGMFRAAADPMTFACDDTDRHGRGIAAHFASLGLSPSEARRYFNTGVIHAERQGWARIGAEAWKLFSGKAGSRFPDQDVLNLVGLPYCLPMSLAWNFPAYMYNARVASLIGPRIVHYMAQPKPWNGAFPPWNHGGWKAYGEVAARFPETAPYWRRNGRAKWVRYHLQQRYRRVTETFTWALSVKRERILAYERGLKQVESAQEPPDRARSQPVLAPSVGASF</sequence>
<dbReference type="InterPro" id="IPR002495">
    <property type="entry name" value="Glyco_trans_8"/>
</dbReference>
<keyword evidence="3" id="KW-1185">Reference proteome</keyword>
<comment type="caution">
    <text evidence="2">The sequence shown here is derived from an EMBL/GenBank/DDBJ whole genome shotgun (WGS) entry which is preliminary data.</text>
</comment>
<evidence type="ECO:0000256" key="1">
    <source>
        <dbReference type="SAM" id="MobiDB-lite"/>
    </source>
</evidence>
<proteinExistence type="predicted"/>
<dbReference type="Proteomes" id="UP001060895">
    <property type="component" value="Unassembled WGS sequence"/>
</dbReference>
<dbReference type="Gene3D" id="3.90.550.10">
    <property type="entry name" value="Spore Coat Polysaccharide Biosynthesis Protein SpsA, Chain A"/>
    <property type="match status" value="1"/>
</dbReference>
<dbReference type="InterPro" id="IPR029044">
    <property type="entry name" value="Nucleotide-diphossugar_trans"/>
</dbReference>
<dbReference type="Pfam" id="PF01501">
    <property type="entry name" value="Glyco_transf_8"/>
    <property type="match status" value="1"/>
</dbReference>
<feature type="region of interest" description="Disordered" evidence="1">
    <location>
        <begin position="346"/>
        <end position="370"/>
    </location>
</feature>
<protein>
    <submittedName>
        <fullName evidence="2">Glycosyltransferase</fullName>
    </submittedName>
</protein>
<accession>A0ABQ0PGC5</accession>
<dbReference type="EMBL" id="BAQP01000525">
    <property type="protein sequence ID" value="GBQ33094.1"/>
    <property type="molecule type" value="Genomic_DNA"/>
</dbReference>
<reference evidence="2" key="1">
    <citation type="submission" date="2013-04" db="EMBL/GenBank/DDBJ databases">
        <title>The genome sequencing project of 58 acetic acid bacteria.</title>
        <authorList>
            <person name="Okamoto-Kainuma A."/>
            <person name="Ishikawa M."/>
            <person name="Umino S."/>
            <person name="Koizumi Y."/>
            <person name="Shiwa Y."/>
            <person name="Yoshikawa H."/>
            <person name="Matsutani M."/>
            <person name="Matsushita K."/>
        </authorList>
    </citation>
    <scope>NUCLEOTIDE SEQUENCE</scope>
    <source>
        <strain evidence="2">DSM 12717</strain>
    </source>
</reference>